<proteinExistence type="predicted"/>
<comment type="caution">
    <text evidence="3">The sequence shown here is derived from an EMBL/GenBank/DDBJ whole genome shotgun (WGS) entry which is preliminary data.</text>
</comment>
<evidence type="ECO:0000313" key="4">
    <source>
        <dbReference type="Proteomes" id="UP000286746"/>
    </source>
</evidence>
<organism evidence="3 4">
    <name type="scientific">Streptomyces paromomycinus</name>
    <name type="common">Streptomyces rimosus subsp. paromomycinus</name>
    <dbReference type="NCBI Taxonomy" id="92743"/>
    <lineage>
        <taxon>Bacteria</taxon>
        <taxon>Bacillati</taxon>
        <taxon>Actinomycetota</taxon>
        <taxon>Actinomycetes</taxon>
        <taxon>Kitasatosporales</taxon>
        <taxon>Streptomycetaceae</taxon>
        <taxon>Streptomyces</taxon>
    </lineage>
</organism>
<protein>
    <recommendedName>
        <fullName evidence="5">Maleylpyruvate isomerase family mycothiol-dependent enzyme</fullName>
    </recommendedName>
</protein>
<dbReference type="NCBIfam" id="TIGR03083">
    <property type="entry name" value="maleylpyruvate isomerase family mycothiol-dependent enzyme"/>
    <property type="match status" value="1"/>
</dbReference>
<evidence type="ECO:0000259" key="2">
    <source>
        <dbReference type="Pfam" id="PF11716"/>
    </source>
</evidence>
<gene>
    <name evidence="3" type="ORF">GKJPGBOP_03281</name>
</gene>
<dbReference type="PANTHER" id="PTHR40758">
    <property type="entry name" value="CONSERVED PROTEIN"/>
    <property type="match status" value="1"/>
</dbReference>
<evidence type="ECO:0000313" key="3">
    <source>
        <dbReference type="EMBL" id="GCD43600.1"/>
    </source>
</evidence>
<feature type="domain" description="MDMPI C-terminal" evidence="1">
    <location>
        <begin position="155"/>
        <end position="254"/>
    </location>
</feature>
<dbReference type="GO" id="GO:0005886">
    <property type="term" value="C:plasma membrane"/>
    <property type="evidence" value="ECO:0007669"/>
    <property type="project" value="TreeGrafter"/>
</dbReference>
<dbReference type="Pfam" id="PF07398">
    <property type="entry name" value="MDMPI_C"/>
    <property type="match status" value="1"/>
</dbReference>
<evidence type="ECO:0000259" key="1">
    <source>
        <dbReference type="Pfam" id="PF07398"/>
    </source>
</evidence>
<accession>A0A401W2P4</accession>
<dbReference type="PANTHER" id="PTHR40758:SF1">
    <property type="entry name" value="CONSERVED PROTEIN"/>
    <property type="match status" value="1"/>
</dbReference>
<name>A0A401W2P4_STREY</name>
<dbReference type="RefSeq" id="WP_125054691.1">
    <property type="nucleotide sequence ID" value="NZ_BHZD01000001.1"/>
</dbReference>
<dbReference type="InterPro" id="IPR034660">
    <property type="entry name" value="DinB/YfiT-like"/>
</dbReference>
<reference evidence="3 4" key="1">
    <citation type="submission" date="2018-11" db="EMBL/GenBank/DDBJ databases">
        <title>Whole genome sequence of Streptomyces paromomycinus NBRC 15454(T).</title>
        <authorList>
            <person name="Komaki H."/>
            <person name="Tamura T."/>
        </authorList>
    </citation>
    <scope>NUCLEOTIDE SEQUENCE [LARGE SCALE GENOMIC DNA]</scope>
    <source>
        <strain evidence="3 4">NBRC 15454</strain>
    </source>
</reference>
<evidence type="ECO:0008006" key="5">
    <source>
        <dbReference type="Google" id="ProtNLM"/>
    </source>
</evidence>
<dbReference type="InterPro" id="IPR017517">
    <property type="entry name" value="Maleyloyr_isom"/>
</dbReference>
<sequence>MAATTGTPLSYDRYCAEIVHQADQLRSTVKNTDPAAAVPTCPGWNLGQLIRHVNGAHRWVETIVGTRATEPVSDELVNETPKLADEDPAELGALLAEGAARLSDTLRAAGPDVPVWTVAPGGTPVFWARRMTHETALHRADATLAAGREYVLDADVARDALDEWMGFHAVEEIAEEQPGAPVLLGPGRTLHFHATDTEAEWFVDLTGAAPVWRPTHEKAAVAVRGTVTDLVLFLYGRPAVAGGVETVGDRGLLEVWLERTRFWLQ</sequence>
<dbReference type="EMBL" id="BHZD01000001">
    <property type="protein sequence ID" value="GCD43600.1"/>
    <property type="molecule type" value="Genomic_DNA"/>
</dbReference>
<keyword evidence="4" id="KW-1185">Reference proteome</keyword>
<dbReference type="Proteomes" id="UP000286746">
    <property type="component" value="Unassembled WGS sequence"/>
</dbReference>
<dbReference type="AlphaFoldDB" id="A0A401W2P4"/>
<feature type="domain" description="Mycothiol-dependent maleylpyruvate isomerase metal-binding" evidence="2">
    <location>
        <begin position="16"/>
        <end position="142"/>
    </location>
</feature>
<dbReference type="InterPro" id="IPR010872">
    <property type="entry name" value="MDMPI_C-term_domain"/>
</dbReference>
<dbReference type="SUPFAM" id="SSF109854">
    <property type="entry name" value="DinB/YfiT-like putative metalloenzymes"/>
    <property type="match status" value="1"/>
</dbReference>
<dbReference type="InterPro" id="IPR024344">
    <property type="entry name" value="MDMPI_metal-binding"/>
</dbReference>
<dbReference type="Pfam" id="PF11716">
    <property type="entry name" value="MDMPI_N"/>
    <property type="match status" value="1"/>
</dbReference>
<dbReference type="GO" id="GO:0046872">
    <property type="term" value="F:metal ion binding"/>
    <property type="evidence" value="ECO:0007669"/>
    <property type="project" value="InterPro"/>
</dbReference>